<dbReference type="Proteomes" id="UP000215002">
    <property type="component" value="Chromosome"/>
</dbReference>
<organism evidence="1 2">
    <name type="scientific">Mucilaginibacter xinganensis</name>
    <dbReference type="NCBI Taxonomy" id="1234841"/>
    <lineage>
        <taxon>Bacteria</taxon>
        <taxon>Pseudomonadati</taxon>
        <taxon>Bacteroidota</taxon>
        <taxon>Sphingobacteriia</taxon>
        <taxon>Sphingobacteriales</taxon>
        <taxon>Sphingobacteriaceae</taxon>
        <taxon>Mucilaginibacter</taxon>
    </lineage>
</organism>
<evidence type="ECO:0000313" key="2">
    <source>
        <dbReference type="Proteomes" id="UP000215002"/>
    </source>
</evidence>
<reference evidence="1 2" key="1">
    <citation type="submission" date="2017-08" db="EMBL/GenBank/DDBJ databases">
        <title>Complete genome sequence of Mucilaginibacter sp. strain BJC16-A31.</title>
        <authorList>
            <consortium name="Henan University of Science and Technology"/>
            <person name="You X."/>
        </authorList>
    </citation>
    <scope>NUCLEOTIDE SEQUENCE [LARGE SCALE GENOMIC DNA]</scope>
    <source>
        <strain evidence="1 2">BJC16-A31</strain>
    </source>
</reference>
<dbReference type="EMBL" id="CP022743">
    <property type="protein sequence ID" value="ASU34503.1"/>
    <property type="molecule type" value="Genomic_DNA"/>
</dbReference>
<evidence type="ECO:0000313" key="1">
    <source>
        <dbReference type="EMBL" id="ASU34503.1"/>
    </source>
</evidence>
<name>A0A223NXA4_9SPHI</name>
<protein>
    <submittedName>
        <fullName evidence="1">Uncharacterized protein</fullName>
    </submittedName>
</protein>
<dbReference type="KEGG" id="muc:MuYL_2616"/>
<accession>A0A223NXA4</accession>
<gene>
    <name evidence="1" type="ORF">MuYL_2616</name>
</gene>
<dbReference type="AlphaFoldDB" id="A0A223NXA4"/>
<sequence>MALAKEACILNINSEKPQLIAVHMAVHYGFKVIVNCCFHFS</sequence>
<keyword evidence="2" id="KW-1185">Reference proteome</keyword>
<proteinExistence type="predicted"/>